<dbReference type="InterPro" id="IPR013783">
    <property type="entry name" value="Ig-like_fold"/>
</dbReference>
<dbReference type="AlphaFoldDB" id="A0A383A2R5"/>
<sequence length="254" mass="26376">GSGALEASDFTLSISGGAATLTAGNGTAPTSIVASSDDNVYTLGIGLTGTPSGAEVLTVLPVDDGIYDASGNESSTLQSNNTAKLKDKTAPAIPTALVTTPGNTQTVLNWRVNNEIDLASYKVYGGTSASPTTLLATVATGTVTYTNTSLTNGTIYYYRISSVDSSSNESAASSDVTSLPHDPAGNYGLTFDGTNDYVSVPYSSDLSFSATDAFTLEAWVKLASTENSNIISKSDDYFLRVTNSKFQIKFRRAS</sequence>
<dbReference type="SUPFAM" id="SSF49265">
    <property type="entry name" value="Fibronectin type III"/>
    <property type="match status" value="1"/>
</dbReference>
<dbReference type="Pfam" id="PF13385">
    <property type="entry name" value="Laminin_G_3"/>
    <property type="match status" value="1"/>
</dbReference>
<gene>
    <name evidence="1" type="ORF">METZ01_LOCUS454714</name>
</gene>
<accession>A0A383A2R5</accession>
<evidence type="ECO:0008006" key="2">
    <source>
        <dbReference type="Google" id="ProtNLM"/>
    </source>
</evidence>
<dbReference type="Gene3D" id="2.60.120.200">
    <property type="match status" value="1"/>
</dbReference>
<dbReference type="Gene3D" id="2.60.40.10">
    <property type="entry name" value="Immunoglobulins"/>
    <property type="match status" value="1"/>
</dbReference>
<organism evidence="1">
    <name type="scientific">marine metagenome</name>
    <dbReference type="NCBI Taxonomy" id="408172"/>
    <lineage>
        <taxon>unclassified sequences</taxon>
        <taxon>metagenomes</taxon>
        <taxon>ecological metagenomes</taxon>
    </lineage>
</organism>
<evidence type="ECO:0000313" key="1">
    <source>
        <dbReference type="EMBL" id="SVE01860.1"/>
    </source>
</evidence>
<feature type="non-terminal residue" evidence="1">
    <location>
        <position position="254"/>
    </location>
</feature>
<dbReference type="SUPFAM" id="SSF49899">
    <property type="entry name" value="Concanavalin A-like lectins/glucanases"/>
    <property type="match status" value="1"/>
</dbReference>
<dbReference type="EMBL" id="UINC01188575">
    <property type="protein sequence ID" value="SVE01860.1"/>
    <property type="molecule type" value="Genomic_DNA"/>
</dbReference>
<feature type="non-terminal residue" evidence="1">
    <location>
        <position position="1"/>
    </location>
</feature>
<dbReference type="InterPro" id="IPR013320">
    <property type="entry name" value="ConA-like_dom_sf"/>
</dbReference>
<name>A0A383A2R5_9ZZZZ</name>
<protein>
    <recommendedName>
        <fullName evidence="2">Fibronectin type-III domain-containing protein</fullName>
    </recommendedName>
</protein>
<dbReference type="InterPro" id="IPR036116">
    <property type="entry name" value="FN3_sf"/>
</dbReference>
<reference evidence="1" key="1">
    <citation type="submission" date="2018-05" db="EMBL/GenBank/DDBJ databases">
        <authorList>
            <person name="Lanie J.A."/>
            <person name="Ng W.-L."/>
            <person name="Kazmierczak K.M."/>
            <person name="Andrzejewski T.M."/>
            <person name="Davidsen T.M."/>
            <person name="Wayne K.J."/>
            <person name="Tettelin H."/>
            <person name="Glass J.I."/>
            <person name="Rusch D."/>
            <person name="Podicherti R."/>
            <person name="Tsui H.-C.T."/>
            <person name="Winkler M.E."/>
        </authorList>
    </citation>
    <scope>NUCLEOTIDE SEQUENCE</scope>
</reference>
<proteinExistence type="predicted"/>